<evidence type="ECO:0000256" key="12">
    <source>
        <dbReference type="SAM" id="Phobius"/>
    </source>
</evidence>
<comment type="subcellular location">
    <subcellularLocation>
        <location evidence="2">Membrane</location>
        <topology evidence="2">Multi-pass membrane protein</topology>
    </subcellularLocation>
</comment>
<feature type="transmembrane region" description="Helical" evidence="12">
    <location>
        <begin position="102"/>
        <end position="125"/>
    </location>
</feature>
<evidence type="ECO:0000256" key="10">
    <source>
        <dbReference type="ARBA" id="ARBA00023136"/>
    </source>
</evidence>
<evidence type="ECO:0000256" key="7">
    <source>
        <dbReference type="ARBA" id="ARBA00022982"/>
    </source>
</evidence>
<dbReference type="SMART" id="SM00665">
    <property type="entry name" value="B561"/>
    <property type="match status" value="1"/>
</dbReference>
<evidence type="ECO:0000256" key="3">
    <source>
        <dbReference type="ARBA" id="ARBA00022448"/>
    </source>
</evidence>
<evidence type="ECO:0000256" key="5">
    <source>
        <dbReference type="ARBA" id="ARBA00022692"/>
    </source>
</evidence>
<keyword evidence="6" id="KW-0479">Metal-binding</keyword>
<dbReference type="GO" id="GO:0016020">
    <property type="term" value="C:membrane"/>
    <property type="evidence" value="ECO:0007669"/>
    <property type="project" value="UniProtKB-SubCell"/>
</dbReference>
<sequence>MSFVPQETDPLLDNPNRPSSTQNPPRGGDPRVSRTRSAETSSDLDSEDERMGTWGMREKRGKSRLIVDNVGLGCILLGLLMFMPMVQYLVLEAYRKDPKGTGWFVLHPTMQSLAITMAVLSIQSLQTTTSPSGSAEKHAAFRQHQLINLAFSLPILLIGVSSIIYNKHIHNAPHFVSAHGKMGLAIVIWLFVQALVGIVASSAAKKYGDSAKRFYKYHRLSGYLLLPLVLVTAHLGGAYSDWMVKGHSKMWQRVVAFDVGLALVAVGVVVRARPSKMKFL</sequence>
<keyword evidence="5 12" id="KW-0812">Transmembrane</keyword>
<feature type="transmembrane region" description="Helical" evidence="12">
    <location>
        <begin position="250"/>
        <end position="270"/>
    </location>
</feature>
<keyword evidence="7" id="KW-0249">Electron transport</keyword>
<keyword evidence="10 12" id="KW-0472">Membrane</keyword>
<keyword evidence="3" id="KW-0813">Transport</keyword>
<feature type="transmembrane region" description="Helical" evidence="12">
    <location>
        <begin position="66"/>
        <end position="90"/>
    </location>
</feature>
<gene>
    <name evidence="14" type="ORF">FFLO_03306</name>
</gene>
<feature type="region of interest" description="Disordered" evidence="11">
    <location>
        <begin position="1"/>
        <end position="55"/>
    </location>
</feature>
<feature type="transmembrane region" description="Helical" evidence="12">
    <location>
        <begin position="224"/>
        <end position="244"/>
    </location>
</feature>
<evidence type="ECO:0000313" key="15">
    <source>
        <dbReference type="Proteomes" id="UP000812966"/>
    </source>
</evidence>
<dbReference type="OrthoDB" id="432881at2759"/>
<dbReference type="Pfam" id="PF03188">
    <property type="entry name" value="Cytochrom_B561"/>
    <property type="match status" value="1"/>
</dbReference>
<feature type="domain" description="Cytochrome b561" evidence="13">
    <location>
        <begin position="106"/>
        <end position="237"/>
    </location>
</feature>
<comment type="caution">
    <text evidence="14">The sequence shown here is derived from an EMBL/GenBank/DDBJ whole genome shotgun (WGS) entry which is preliminary data.</text>
</comment>
<evidence type="ECO:0000256" key="2">
    <source>
        <dbReference type="ARBA" id="ARBA00004141"/>
    </source>
</evidence>
<dbReference type="AlphaFoldDB" id="A0A8K0JL34"/>
<reference evidence="14" key="1">
    <citation type="submission" date="2020-04" db="EMBL/GenBank/DDBJ databases">
        <title>Analysis of mating type loci in Filobasidium floriforme.</title>
        <authorList>
            <person name="Nowrousian M."/>
        </authorList>
    </citation>
    <scope>NUCLEOTIDE SEQUENCE</scope>
    <source>
        <strain evidence="14">CBS 6242</strain>
    </source>
</reference>
<evidence type="ECO:0000256" key="1">
    <source>
        <dbReference type="ARBA" id="ARBA00001970"/>
    </source>
</evidence>
<dbReference type="PANTHER" id="PTHR15422">
    <property type="entry name" value="OS05G0565100 PROTEIN"/>
    <property type="match status" value="1"/>
</dbReference>
<dbReference type="GO" id="GO:0046872">
    <property type="term" value="F:metal ion binding"/>
    <property type="evidence" value="ECO:0007669"/>
    <property type="project" value="UniProtKB-KW"/>
</dbReference>
<keyword evidence="4" id="KW-0349">Heme</keyword>
<evidence type="ECO:0000256" key="9">
    <source>
        <dbReference type="ARBA" id="ARBA00023004"/>
    </source>
</evidence>
<dbReference type="InterPro" id="IPR006593">
    <property type="entry name" value="Cyt_b561/ferric_Rdtase_TM"/>
</dbReference>
<evidence type="ECO:0000313" key="14">
    <source>
        <dbReference type="EMBL" id="KAG7544345.1"/>
    </source>
</evidence>
<dbReference type="PANTHER" id="PTHR15422:SF45">
    <property type="entry name" value="CYTOCHROME B561 DOMAIN-CONTAINING PROTEIN"/>
    <property type="match status" value="1"/>
</dbReference>
<evidence type="ECO:0000259" key="13">
    <source>
        <dbReference type="SMART" id="SM00665"/>
    </source>
</evidence>
<keyword evidence="15" id="KW-1185">Reference proteome</keyword>
<protein>
    <recommendedName>
        <fullName evidence="13">Cytochrome b561 domain-containing protein</fullName>
    </recommendedName>
</protein>
<feature type="transmembrane region" description="Helical" evidence="12">
    <location>
        <begin position="146"/>
        <end position="165"/>
    </location>
</feature>
<dbReference type="CDD" id="cd08761">
    <property type="entry name" value="Cyt_b561_CYB561D2_like"/>
    <property type="match status" value="1"/>
</dbReference>
<dbReference type="Gene3D" id="1.20.120.1770">
    <property type="match status" value="1"/>
</dbReference>
<name>A0A8K0JL34_9TREE</name>
<dbReference type="InterPro" id="IPR045150">
    <property type="entry name" value="CYB561D1/2"/>
</dbReference>
<comment type="cofactor">
    <cofactor evidence="1">
        <name>heme b</name>
        <dbReference type="ChEBI" id="CHEBI:60344"/>
    </cofactor>
</comment>
<dbReference type="GO" id="GO:0140575">
    <property type="term" value="F:transmembrane monodehydroascorbate reductase activity"/>
    <property type="evidence" value="ECO:0007669"/>
    <property type="project" value="InterPro"/>
</dbReference>
<accession>A0A8K0JL34</accession>
<keyword evidence="9" id="KW-0408">Iron</keyword>
<evidence type="ECO:0000256" key="6">
    <source>
        <dbReference type="ARBA" id="ARBA00022723"/>
    </source>
</evidence>
<dbReference type="EMBL" id="JABELV010000059">
    <property type="protein sequence ID" value="KAG7544345.1"/>
    <property type="molecule type" value="Genomic_DNA"/>
</dbReference>
<dbReference type="Proteomes" id="UP000812966">
    <property type="component" value="Unassembled WGS sequence"/>
</dbReference>
<evidence type="ECO:0000256" key="11">
    <source>
        <dbReference type="SAM" id="MobiDB-lite"/>
    </source>
</evidence>
<feature type="transmembrane region" description="Helical" evidence="12">
    <location>
        <begin position="185"/>
        <end position="204"/>
    </location>
</feature>
<evidence type="ECO:0000256" key="4">
    <source>
        <dbReference type="ARBA" id="ARBA00022617"/>
    </source>
</evidence>
<organism evidence="14 15">
    <name type="scientific">Filobasidium floriforme</name>
    <dbReference type="NCBI Taxonomy" id="5210"/>
    <lineage>
        <taxon>Eukaryota</taxon>
        <taxon>Fungi</taxon>
        <taxon>Dikarya</taxon>
        <taxon>Basidiomycota</taxon>
        <taxon>Agaricomycotina</taxon>
        <taxon>Tremellomycetes</taxon>
        <taxon>Filobasidiales</taxon>
        <taxon>Filobasidiaceae</taxon>
        <taxon>Filobasidium</taxon>
    </lineage>
</organism>
<proteinExistence type="predicted"/>
<evidence type="ECO:0000256" key="8">
    <source>
        <dbReference type="ARBA" id="ARBA00022989"/>
    </source>
</evidence>
<keyword evidence="8 12" id="KW-1133">Transmembrane helix</keyword>